<gene>
    <name evidence="1" type="ORF">LCGC14_1012840</name>
</gene>
<evidence type="ECO:0000313" key="1">
    <source>
        <dbReference type="EMBL" id="KKN12810.1"/>
    </source>
</evidence>
<organism evidence="1">
    <name type="scientific">marine sediment metagenome</name>
    <dbReference type="NCBI Taxonomy" id="412755"/>
    <lineage>
        <taxon>unclassified sequences</taxon>
        <taxon>metagenomes</taxon>
        <taxon>ecological metagenomes</taxon>
    </lineage>
</organism>
<comment type="caution">
    <text evidence="1">The sequence shown here is derived from an EMBL/GenBank/DDBJ whole genome shotgun (WGS) entry which is preliminary data.</text>
</comment>
<name>A0A0F9MZV8_9ZZZZ</name>
<reference evidence="1" key="1">
    <citation type="journal article" date="2015" name="Nature">
        <title>Complex archaea that bridge the gap between prokaryotes and eukaryotes.</title>
        <authorList>
            <person name="Spang A."/>
            <person name="Saw J.H."/>
            <person name="Jorgensen S.L."/>
            <person name="Zaremba-Niedzwiedzka K."/>
            <person name="Martijn J."/>
            <person name="Lind A.E."/>
            <person name="van Eijk R."/>
            <person name="Schleper C."/>
            <person name="Guy L."/>
            <person name="Ettema T.J."/>
        </authorList>
    </citation>
    <scope>NUCLEOTIDE SEQUENCE</scope>
</reference>
<accession>A0A0F9MZV8</accession>
<proteinExistence type="predicted"/>
<protein>
    <submittedName>
        <fullName evidence="1">Uncharacterized protein</fullName>
    </submittedName>
</protein>
<dbReference type="AlphaFoldDB" id="A0A0F9MZV8"/>
<sequence>MSAQFQFEQAIKDGRLSNNPKDEKYAGNYMYMGKSKDGYPMFKNINTRKYIE</sequence>
<dbReference type="EMBL" id="LAZR01003991">
    <property type="protein sequence ID" value="KKN12810.1"/>
    <property type="molecule type" value="Genomic_DNA"/>
</dbReference>